<dbReference type="CDD" id="cd19941">
    <property type="entry name" value="TIL"/>
    <property type="match status" value="1"/>
</dbReference>
<gene>
    <name evidence="3" type="ORF">QE152_g39180</name>
</gene>
<keyword evidence="2" id="KW-0732">Signal</keyword>
<evidence type="ECO:0000256" key="2">
    <source>
        <dbReference type="SAM" id="SignalP"/>
    </source>
</evidence>
<dbReference type="PANTHER" id="PTHR23259:SF70">
    <property type="entry name" value="ACCESSORY GLAND PROTEIN ACP62F-RELATED"/>
    <property type="match status" value="1"/>
</dbReference>
<dbReference type="EMBL" id="JASPKY010000912">
    <property type="protein sequence ID" value="KAK9680322.1"/>
    <property type="molecule type" value="Genomic_DNA"/>
</dbReference>
<keyword evidence="4" id="KW-1185">Reference proteome</keyword>
<evidence type="ECO:0000313" key="3">
    <source>
        <dbReference type="EMBL" id="KAK9680322.1"/>
    </source>
</evidence>
<dbReference type="Proteomes" id="UP001458880">
    <property type="component" value="Unassembled WGS sequence"/>
</dbReference>
<dbReference type="PANTHER" id="PTHR23259">
    <property type="entry name" value="RIDDLE"/>
    <property type="match status" value="1"/>
</dbReference>
<evidence type="ECO:0000313" key="4">
    <source>
        <dbReference type="Proteomes" id="UP001458880"/>
    </source>
</evidence>
<evidence type="ECO:0000256" key="1">
    <source>
        <dbReference type="ARBA" id="ARBA00023157"/>
    </source>
</evidence>
<dbReference type="Gene3D" id="2.10.25.10">
    <property type="entry name" value="Laminin"/>
    <property type="match status" value="1"/>
</dbReference>
<proteinExistence type="predicted"/>
<feature type="signal peptide" evidence="2">
    <location>
        <begin position="1"/>
        <end position="18"/>
    </location>
</feature>
<dbReference type="SUPFAM" id="SSF57567">
    <property type="entry name" value="Serine protease inhibitors"/>
    <property type="match status" value="1"/>
</dbReference>
<name>A0AAW1HV94_POPJA</name>
<reference evidence="3 4" key="1">
    <citation type="journal article" date="2024" name="BMC Genomics">
        <title>De novo assembly and annotation of Popillia japonica's genome with initial clues to its potential as an invasive pest.</title>
        <authorList>
            <person name="Cucini C."/>
            <person name="Boschi S."/>
            <person name="Funari R."/>
            <person name="Cardaioli E."/>
            <person name="Iannotti N."/>
            <person name="Marturano G."/>
            <person name="Paoli F."/>
            <person name="Bruttini M."/>
            <person name="Carapelli A."/>
            <person name="Frati F."/>
            <person name="Nardi F."/>
        </authorList>
    </citation>
    <scope>NUCLEOTIDE SEQUENCE [LARGE SCALE GENOMIC DNA]</scope>
    <source>
        <strain evidence="3">DMR45628</strain>
    </source>
</reference>
<accession>A0AAW1HV94</accession>
<comment type="caution">
    <text evidence="3">The sequence shown here is derived from an EMBL/GenBank/DDBJ whole genome shotgun (WGS) entry which is preliminary data.</text>
</comment>
<dbReference type="InterPro" id="IPR036084">
    <property type="entry name" value="Ser_inhib-like_sf"/>
</dbReference>
<organism evidence="3 4">
    <name type="scientific">Popillia japonica</name>
    <name type="common">Japanese beetle</name>
    <dbReference type="NCBI Taxonomy" id="7064"/>
    <lineage>
        <taxon>Eukaryota</taxon>
        <taxon>Metazoa</taxon>
        <taxon>Ecdysozoa</taxon>
        <taxon>Arthropoda</taxon>
        <taxon>Hexapoda</taxon>
        <taxon>Insecta</taxon>
        <taxon>Pterygota</taxon>
        <taxon>Neoptera</taxon>
        <taxon>Endopterygota</taxon>
        <taxon>Coleoptera</taxon>
        <taxon>Polyphaga</taxon>
        <taxon>Scarabaeiformia</taxon>
        <taxon>Scarabaeidae</taxon>
        <taxon>Rutelinae</taxon>
        <taxon>Popillia</taxon>
    </lineage>
</organism>
<feature type="chain" id="PRO_5043340319" evidence="2">
    <location>
        <begin position="19"/>
        <end position="245"/>
    </location>
</feature>
<dbReference type="InterPro" id="IPR051368">
    <property type="entry name" value="SerProtInhib-TIL_Domain"/>
</dbReference>
<dbReference type="AlphaFoldDB" id="A0AAW1HV94"/>
<sequence>MLLVLFSLISLIVTTLECNNCGKNEEYRCDYQCQKTCRTRDVLFKCVSEKICQCFCTDGHVRDDNKGNCIPISECPTCRVNETYKDSGIDCQTCENYQYVKCALRHESKCYCLDGYVTDEETGFCLIFVHLFLKYSEVKKHGASPCFERVAKKKFKKTQDVYKRREENFQNNSDNLFDIAHNNALEWMKLEEDNNALEWMKLEEDRIFLQKQRELGRPGCLAGVDKSRPRKKDMSKCVPKVYRHL</sequence>
<protein>
    <submittedName>
        <fullName evidence="3">Uncharacterized protein</fullName>
    </submittedName>
</protein>
<keyword evidence="1" id="KW-1015">Disulfide bond</keyword>